<gene>
    <name evidence="2" type="primary">AVEN_46633_1</name>
    <name evidence="2" type="ORF">TNCT_37711</name>
</gene>
<keyword evidence="3" id="KW-1185">Reference proteome</keyword>
<accession>A0A8X6HAB8</accession>
<protein>
    <submittedName>
        <fullName evidence="2">Uncharacterized protein</fullName>
    </submittedName>
</protein>
<evidence type="ECO:0000313" key="2">
    <source>
        <dbReference type="EMBL" id="GFR18260.1"/>
    </source>
</evidence>
<feature type="region of interest" description="Disordered" evidence="1">
    <location>
        <begin position="70"/>
        <end position="91"/>
    </location>
</feature>
<comment type="caution">
    <text evidence="2">The sequence shown here is derived from an EMBL/GenBank/DDBJ whole genome shotgun (WGS) entry which is preliminary data.</text>
</comment>
<dbReference type="OrthoDB" id="10398079at2759"/>
<evidence type="ECO:0000313" key="3">
    <source>
        <dbReference type="Proteomes" id="UP000887116"/>
    </source>
</evidence>
<feature type="compositionally biased region" description="Polar residues" evidence="1">
    <location>
        <begin position="75"/>
        <end position="91"/>
    </location>
</feature>
<name>A0A8X6HAB8_TRICU</name>
<organism evidence="2 3">
    <name type="scientific">Trichonephila clavata</name>
    <name type="common">Joro spider</name>
    <name type="synonym">Nephila clavata</name>
    <dbReference type="NCBI Taxonomy" id="2740835"/>
    <lineage>
        <taxon>Eukaryota</taxon>
        <taxon>Metazoa</taxon>
        <taxon>Ecdysozoa</taxon>
        <taxon>Arthropoda</taxon>
        <taxon>Chelicerata</taxon>
        <taxon>Arachnida</taxon>
        <taxon>Araneae</taxon>
        <taxon>Araneomorphae</taxon>
        <taxon>Entelegynae</taxon>
        <taxon>Araneoidea</taxon>
        <taxon>Nephilidae</taxon>
        <taxon>Trichonephila</taxon>
    </lineage>
</organism>
<dbReference type="AlphaFoldDB" id="A0A8X6HAB8"/>
<dbReference type="Proteomes" id="UP000887116">
    <property type="component" value="Unassembled WGS sequence"/>
</dbReference>
<dbReference type="EMBL" id="BMAO01007757">
    <property type="protein sequence ID" value="GFR18260.1"/>
    <property type="molecule type" value="Genomic_DNA"/>
</dbReference>
<proteinExistence type="predicted"/>
<sequence>MFSQHCLRRTIYWISAPSTSETGNSHWVPNLVRVGVTADFPPEPYQTILVLLGPGIAMKEDNTITKHARPFASDSFAQPCQSGTAPGNRSG</sequence>
<evidence type="ECO:0000256" key="1">
    <source>
        <dbReference type="SAM" id="MobiDB-lite"/>
    </source>
</evidence>
<reference evidence="2" key="1">
    <citation type="submission" date="2020-07" db="EMBL/GenBank/DDBJ databases">
        <title>Multicomponent nature underlies the extraordinary mechanical properties of spider dragline silk.</title>
        <authorList>
            <person name="Kono N."/>
            <person name="Nakamura H."/>
            <person name="Mori M."/>
            <person name="Yoshida Y."/>
            <person name="Ohtoshi R."/>
            <person name="Malay A.D."/>
            <person name="Moran D.A.P."/>
            <person name="Tomita M."/>
            <person name="Numata K."/>
            <person name="Arakawa K."/>
        </authorList>
    </citation>
    <scope>NUCLEOTIDE SEQUENCE</scope>
</reference>